<evidence type="ECO:0000313" key="2">
    <source>
        <dbReference type="Proteomes" id="UP000051804"/>
    </source>
</evidence>
<dbReference type="AlphaFoldDB" id="A0A0R1JSD5"/>
<dbReference type="InterPro" id="IPR007344">
    <property type="entry name" value="GrpB/CoaE"/>
</dbReference>
<accession>A0A0R1JSD5</accession>
<reference evidence="1 2" key="1">
    <citation type="journal article" date="2015" name="Genome Announc.">
        <title>Expanding the biotechnology potential of lactobacilli through comparative genomics of 213 strains and associated genera.</title>
        <authorList>
            <person name="Sun Z."/>
            <person name="Harris H.M."/>
            <person name="McCann A."/>
            <person name="Guo C."/>
            <person name="Argimon S."/>
            <person name="Zhang W."/>
            <person name="Yang X."/>
            <person name="Jeffery I.B."/>
            <person name="Cooney J.C."/>
            <person name="Kagawa T.F."/>
            <person name="Liu W."/>
            <person name="Song Y."/>
            <person name="Salvetti E."/>
            <person name="Wrobel A."/>
            <person name="Rasinkangas P."/>
            <person name="Parkhill J."/>
            <person name="Rea M.C."/>
            <person name="O'Sullivan O."/>
            <person name="Ritari J."/>
            <person name="Douillard F.P."/>
            <person name="Paul Ross R."/>
            <person name="Yang R."/>
            <person name="Briner A.E."/>
            <person name="Felis G.E."/>
            <person name="de Vos W.M."/>
            <person name="Barrangou R."/>
            <person name="Klaenhammer T.R."/>
            <person name="Caufield P.W."/>
            <person name="Cui Y."/>
            <person name="Zhang H."/>
            <person name="O'Toole P.W."/>
        </authorList>
    </citation>
    <scope>NUCLEOTIDE SEQUENCE [LARGE SCALE GENOMIC DNA]</scope>
    <source>
        <strain evidence="1 2">JCM 17158</strain>
    </source>
</reference>
<dbReference type="PANTHER" id="PTHR34822:SF1">
    <property type="entry name" value="GRPB FAMILY PROTEIN"/>
    <property type="match status" value="1"/>
</dbReference>
<comment type="caution">
    <text evidence="1">The sequence shown here is derived from an EMBL/GenBank/DDBJ whole genome shotgun (WGS) entry which is preliminary data.</text>
</comment>
<dbReference type="Gene3D" id="3.30.460.10">
    <property type="entry name" value="Beta Polymerase, domain 2"/>
    <property type="match status" value="1"/>
</dbReference>
<proteinExistence type="predicted"/>
<protein>
    <recommendedName>
        <fullName evidence="3">GrpB family protein</fullName>
    </recommendedName>
</protein>
<organism evidence="1 2">
    <name type="scientific">Lacticaseibacillus nasuensis JCM 17158</name>
    <dbReference type="NCBI Taxonomy" id="1291734"/>
    <lineage>
        <taxon>Bacteria</taxon>
        <taxon>Bacillati</taxon>
        <taxon>Bacillota</taxon>
        <taxon>Bacilli</taxon>
        <taxon>Lactobacillales</taxon>
        <taxon>Lactobacillaceae</taxon>
        <taxon>Lacticaseibacillus</taxon>
    </lineage>
</organism>
<dbReference type="STRING" id="1291734.FD02_GL000861"/>
<evidence type="ECO:0000313" key="1">
    <source>
        <dbReference type="EMBL" id="KRK74261.1"/>
    </source>
</evidence>
<dbReference type="InterPro" id="IPR043519">
    <property type="entry name" value="NT_sf"/>
</dbReference>
<dbReference type="PANTHER" id="PTHR34822">
    <property type="entry name" value="GRPB DOMAIN PROTEIN (AFU_ORTHOLOGUE AFUA_1G01530)"/>
    <property type="match status" value="1"/>
</dbReference>
<sequence length="192" mass="22063">MTKPLQEMSLEELWQLFPIELKAPDQKYAAWYEAAKQNLLALLQDFHITRISHIGSTAVPGLIAKPIVDILLELPAGYEQAALTERLTAAGWLLMNQQADEELLDFNRGYTPAGFAEKVFHLHVKPAGDWGELYFRDYLIAHPDVAQDYAALKKRLKREFEHDRDAYTDGKGEFVRRVTELGREEFAGRYRN</sequence>
<dbReference type="EMBL" id="AZDJ01000001">
    <property type="protein sequence ID" value="KRK74261.1"/>
    <property type="molecule type" value="Genomic_DNA"/>
</dbReference>
<dbReference type="RefSeq" id="WP_054722592.1">
    <property type="nucleotide sequence ID" value="NZ_AZDJ01000001.1"/>
</dbReference>
<dbReference type="Pfam" id="PF04229">
    <property type="entry name" value="GrpB"/>
    <property type="match status" value="1"/>
</dbReference>
<dbReference type="Proteomes" id="UP000051804">
    <property type="component" value="Unassembled WGS sequence"/>
</dbReference>
<dbReference type="SUPFAM" id="SSF81301">
    <property type="entry name" value="Nucleotidyltransferase"/>
    <property type="match status" value="1"/>
</dbReference>
<evidence type="ECO:0008006" key="3">
    <source>
        <dbReference type="Google" id="ProtNLM"/>
    </source>
</evidence>
<dbReference type="PATRIC" id="fig|1291734.4.peg.887"/>
<keyword evidence="2" id="KW-1185">Reference proteome</keyword>
<gene>
    <name evidence="1" type="ORF">FD02_GL000861</name>
</gene>
<name>A0A0R1JSD5_9LACO</name>
<dbReference type="OrthoDB" id="9799092at2"/>